<reference evidence="2 3" key="1">
    <citation type="submission" date="2009-01" db="EMBL/GenBank/DDBJ databases">
        <authorList>
            <person name="Fulton L."/>
            <person name="Clifton S."/>
            <person name="Fulton B."/>
            <person name="Xu J."/>
            <person name="Minx P."/>
            <person name="Pepin K.H."/>
            <person name="Johnson M."/>
            <person name="Bhonagiri V."/>
            <person name="Nash W.E."/>
            <person name="Mardis E.R."/>
            <person name="Wilson R.K."/>
        </authorList>
    </citation>
    <scope>NUCLEOTIDE SEQUENCE [LARGE SCALE GENOMIC DNA]</scope>
    <source>
        <strain evidence="3">DSM 10507 / JCM 14656 / S5a33</strain>
    </source>
</reference>
<evidence type="ECO:0000313" key="2">
    <source>
        <dbReference type="EMBL" id="EEG47607.1"/>
    </source>
</evidence>
<evidence type="ECO:0008006" key="4">
    <source>
        <dbReference type="Google" id="ProtNLM"/>
    </source>
</evidence>
<name>C0CRJ3_BLAHS</name>
<feature type="transmembrane region" description="Helical" evidence="1">
    <location>
        <begin position="83"/>
        <end position="101"/>
    </location>
</feature>
<dbReference type="GeneID" id="86823318"/>
<evidence type="ECO:0000256" key="1">
    <source>
        <dbReference type="SAM" id="Phobius"/>
    </source>
</evidence>
<keyword evidence="1" id="KW-0812">Transmembrane</keyword>
<keyword evidence="1" id="KW-0472">Membrane</keyword>
<feature type="transmembrane region" description="Helical" evidence="1">
    <location>
        <begin position="21"/>
        <end position="40"/>
    </location>
</feature>
<accession>C0CRJ3</accession>
<dbReference type="EMBL" id="ACBZ01000187">
    <property type="protein sequence ID" value="EEG47607.1"/>
    <property type="molecule type" value="Genomic_DNA"/>
</dbReference>
<dbReference type="AlphaFoldDB" id="C0CRJ3"/>
<keyword evidence="1" id="KW-1133">Transmembrane helix</keyword>
<proteinExistence type="predicted"/>
<sequence length="124" mass="13797">MNTIALQKNQTAGKKWGFSSCSLKILALFLMTLDHIYVYLGDALLSAPHIFTLLGRISAPLFLFVMAEGFSHTHNRLSYLKRLYIASVLMSIGNLLINTYLPHPKGAMVINGMFATLFVTGLYI</sequence>
<feature type="transmembrane region" description="Helical" evidence="1">
    <location>
        <begin position="107"/>
        <end position="123"/>
    </location>
</feature>
<dbReference type="HOGENOM" id="CLU_142765_0_0_9"/>
<feature type="transmembrane region" description="Helical" evidence="1">
    <location>
        <begin position="46"/>
        <end position="71"/>
    </location>
</feature>
<comment type="caution">
    <text evidence="2">The sequence shown here is derived from an EMBL/GenBank/DDBJ whole genome shotgun (WGS) entry which is preliminary data.</text>
</comment>
<dbReference type="eggNOG" id="ENOG5030HYE">
    <property type="taxonomic scope" value="Bacteria"/>
</dbReference>
<keyword evidence="3" id="KW-1185">Reference proteome</keyword>
<dbReference type="Proteomes" id="UP000003100">
    <property type="component" value="Unassembled WGS sequence"/>
</dbReference>
<dbReference type="PATRIC" id="fig|476272.21.peg.183"/>
<reference evidence="2 3" key="2">
    <citation type="submission" date="2009-02" db="EMBL/GenBank/DDBJ databases">
        <title>Draft genome sequence of Blautia hydrogenotrophica DSM 10507 (Ruminococcus hydrogenotrophicus DSM 10507).</title>
        <authorList>
            <person name="Sudarsanam P."/>
            <person name="Ley R."/>
            <person name="Guruge J."/>
            <person name="Turnbaugh P.J."/>
            <person name="Mahowald M."/>
            <person name="Liep D."/>
            <person name="Gordon J."/>
        </authorList>
    </citation>
    <scope>NUCLEOTIDE SEQUENCE [LARGE SCALE GENOMIC DNA]</scope>
    <source>
        <strain evidence="3">DSM 10507 / JCM 14656 / S5a33</strain>
    </source>
</reference>
<dbReference type="Pfam" id="PF05857">
    <property type="entry name" value="TraX"/>
    <property type="match status" value="1"/>
</dbReference>
<protein>
    <recommendedName>
        <fullName evidence="4">Conjugal transfer protein TraX</fullName>
    </recommendedName>
</protein>
<organism evidence="2 3">
    <name type="scientific">Blautia hydrogenotrophica (strain DSM 10507 / JCM 14656 / S5a33)</name>
    <name type="common">Ruminococcus hydrogenotrophicus</name>
    <dbReference type="NCBI Taxonomy" id="476272"/>
    <lineage>
        <taxon>Bacteria</taxon>
        <taxon>Bacillati</taxon>
        <taxon>Bacillota</taxon>
        <taxon>Clostridia</taxon>
        <taxon>Lachnospirales</taxon>
        <taxon>Lachnospiraceae</taxon>
        <taxon>Blautia</taxon>
    </lineage>
</organism>
<dbReference type="InterPro" id="IPR008875">
    <property type="entry name" value="TraX"/>
</dbReference>
<dbReference type="RefSeq" id="WP_005951927.1">
    <property type="nucleotide sequence ID" value="NZ_CP136423.1"/>
</dbReference>
<gene>
    <name evidence="2" type="ORF">RUMHYD_03506</name>
</gene>
<evidence type="ECO:0000313" key="3">
    <source>
        <dbReference type="Proteomes" id="UP000003100"/>
    </source>
</evidence>